<evidence type="ECO:0000313" key="3">
    <source>
        <dbReference type="Proteomes" id="UP000676169"/>
    </source>
</evidence>
<sequence length="1195" mass="128627">MRSGFSLVITLMMMVLLATLALGLLSLSSVTLRSTQAGTNMAIARSNARLALAIALGQLQRTTGPDQRVTARAEILEKTAKLNPERRFMTGVWGSSKWDPTRPDDKTFVEWLVSTIPGTEDPAVTSFAATALGDDKTVATIVGTGSVASPDEQVKARLVDIHANGKVSGRYAYVTFDNNVKADFATGGTIPDDTLAKLSRLSAAPRAAIDLYGLAELKDAASKSTKTLVTWNTSAAAFPGNNGIVPRSTFHDGTANTLSLFTDVRNGGMRADLSSAFEQEIGDFNAINEFHNSGETNDTSFYSTVGTAYNAPEFYKGAKLGYLYEIPVGGSNRLRGPTWDLLRNHYRLYKRDHEALSWPRAITVGTDTFAARGEMPMSYSSGLNQTNGNYSWRASPGVLYSKASKGTYQSMNLLEQPYNAAASLTGPINRPTAERIAPVVTRFTLALGLVKRYNSGVEELGVSFDPYVTVLNPYNVPIAFDSFGMFISKMNPVRLTVNYTDADTGTQKVANVVLSANYYTQGSLSMRMPVKSSPYVLQAGEVKTISPERVDKSVVDQVIKYSGITPIHGTFDYNEGSGIVATGQTPIKVKTGTQVTLEIRGRTSGDTELDHMIFSLYYGKNHSGTTRNLDTDVPPTNNMFADTDIFDDPFVTKVSFATHDNSSMGSLFVSRTVNYSQVPNAGQVGLSVGALDIRMKNTSDDVPVFTAFNPRSAAVDPRDYSGGDRVGPGWDLKLSPITDISQLQLATDPAGHGMWGGGVVAPNGESKVVLYEVPRVPMTSPAQFQHADTSVTSSGGSRHIGNSFPNAGIASSTDIQGRRALVNNFANVGPQSLADASWAGNEAIWDRYFFSSLNYGTAPLAGGIGPRYRSLDEAAEAVVDAKDGRDSPFFNPAMRYLDWDHSSRATRIAEVKDYSTIAMHLAIQGGFNINSTSVRAWKAMLGSLRNQDVPSVSGGGVSYSKTSQPSGTGRYAMPESPDSGIWSGYRSLSDDEIDKLATAMVAQVKARGPFMGLADFVNRRLTSGSKNGYETGALGAMQMAIEEAGLNGSVKGGKDSTFGSMEHRTINVGSRSMTVSTATGAPQYLMQADILSQIGAKITARSDTFTIRTQGQAVDTEGNVAASAWCEAIVQRTPEWTVPTTEKPYKPATSYPSASNNGNPLLTRWQPNTNLPAADQKFGRVFQIVSFRWLKQSEV</sequence>
<dbReference type="RefSeq" id="WP_211629451.1">
    <property type="nucleotide sequence ID" value="NZ_CP073100.1"/>
</dbReference>
<accession>A0A975G6X0</accession>
<protein>
    <submittedName>
        <fullName evidence="2">Uncharacterized protein</fullName>
    </submittedName>
</protein>
<gene>
    <name evidence="2" type="ORF">KBB96_10955</name>
</gene>
<evidence type="ECO:0000313" key="2">
    <source>
        <dbReference type="EMBL" id="QUE49390.1"/>
    </source>
</evidence>
<dbReference type="Proteomes" id="UP000676169">
    <property type="component" value="Chromosome"/>
</dbReference>
<dbReference type="AlphaFoldDB" id="A0A975G6X0"/>
<evidence type="ECO:0000256" key="1">
    <source>
        <dbReference type="SAM" id="MobiDB-lite"/>
    </source>
</evidence>
<keyword evidence="3" id="KW-1185">Reference proteome</keyword>
<name>A0A975G6X0_9BACT</name>
<dbReference type="EMBL" id="CP073100">
    <property type="protein sequence ID" value="QUE49390.1"/>
    <property type="molecule type" value="Genomic_DNA"/>
</dbReference>
<organism evidence="2 3">
    <name type="scientific">Luteolibacter ambystomatis</name>
    <dbReference type="NCBI Taxonomy" id="2824561"/>
    <lineage>
        <taxon>Bacteria</taxon>
        <taxon>Pseudomonadati</taxon>
        <taxon>Verrucomicrobiota</taxon>
        <taxon>Verrucomicrobiia</taxon>
        <taxon>Verrucomicrobiales</taxon>
        <taxon>Verrucomicrobiaceae</taxon>
        <taxon>Luteolibacter</taxon>
    </lineage>
</organism>
<dbReference type="KEGG" id="lamb:KBB96_10955"/>
<reference evidence="2" key="1">
    <citation type="submission" date="2021-04" db="EMBL/GenBank/DDBJ databases">
        <title>Luteolibacter sp. 32A isolated from the skin of an Anderson's salamander (Ambystoma andersonii).</title>
        <authorList>
            <person name="Spergser J."/>
            <person name="Busse H.-J."/>
        </authorList>
    </citation>
    <scope>NUCLEOTIDE SEQUENCE</scope>
    <source>
        <strain evidence="2">32A</strain>
    </source>
</reference>
<feature type="region of interest" description="Disordered" evidence="1">
    <location>
        <begin position="952"/>
        <end position="975"/>
    </location>
</feature>
<proteinExistence type="predicted"/>